<organism evidence="1 2">
    <name type="scientific">Caerostris darwini</name>
    <dbReference type="NCBI Taxonomy" id="1538125"/>
    <lineage>
        <taxon>Eukaryota</taxon>
        <taxon>Metazoa</taxon>
        <taxon>Ecdysozoa</taxon>
        <taxon>Arthropoda</taxon>
        <taxon>Chelicerata</taxon>
        <taxon>Arachnida</taxon>
        <taxon>Araneae</taxon>
        <taxon>Araneomorphae</taxon>
        <taxon>Entelegynae</taxon>
        <taxon>Araneoidea</taxon>
        <taxon>Araneidae</taxon>
        <taxon>Caerostris</taxon>
    </lineage>
</organism>
<sequence>MVSDCDERPHSIRDLFFHIGVDWGRRVHLNERAFHQRASYTPTESIPGPRQKLLSGRITTLFMYVFETLRNKSVRSKCLFPNSPMDSEANSFETDIITMYIRY</sequence>
<accession>A0AAV4UHZ3</accession>
<evidence type="ECO:0000313" key="1">
    <source>
        <dbReference type="EMBL" id="GIY57329.1"/>
    </source>
</evidence>
<keyword evidence="2" id="KW-1185">Reference proteome</keyword>
<reference evidence="1 2" key="1">
    <citation type="submission" date="2021-06" db="EMBL/GenBank/DDBJ databases">
        <title>Caerostris darwini draft genome.</title>
        <authorList>
            <person name="Kono N."/>
            <person name="Arakawa K."/>
        </authorList>
    </citation>
    <scope>NUCLEOTIDE SEQUENCE [LARGE SCALE GENOMIC DNA]</scope>
</reference>
<gene>
    <name evidence="1" type="ORF">CDAR_526091</name>
</gene>
<name>A0AAV4UHZ3_9ARAC</name>
<evidence type="ECO:0000313" key="2">
    <source>
        <dbReference type="Proteomes" id="UP001054837"/>
    </source>
</evidence>
<comment type="caution">
    <text evidence="1">The sequence shown here is derived from an EMBL/GenBank/DDBJ whole genome shotgun (WGS) entry which is preliminary data.</text>
</comment>
<dbReference type="EMBL" id="BPLQ01011325">
    <property type="protein sequence ID" value="GIY57329.1"/>
    <property type="molecule type" value="Genomic_DNA"/>
</dbReference>
<dbReference type="AlphaFoldDB" id="A0AAV4UHZ3"/>
<proteinExistence type="predicted"/>
<dbReference type="Proteomes" id="UP001054837">
    <property type="component" value="Unassembled WGS sequence"/>
</dbReference>
<protein>
    <submittedName>
        <fullName evidence="1">Uncharacterized protein</fullName>
    </submittedName>
</protein>